<dbReference type="Gene3D" id="3.40.50.2000">
    <property type="entry name" value="Glycogen Phosphorylase B"/>
    <property type="match status" value="2"/>
</dbReference>
<evidence type="ECO:0000313" key="4">
    <source>
        <dbReference type="RefSeq" id="XP_022993600.1"/>
    </source>
</evidence>
<protein>
    <submittedName>
        <fullName evidence="4">UDP-glycosyltransferase 83A1</fullName>
    </submittedName>
</protein>
<dbReference type="SUPFAM" id="SSF53756">
    <property type="entry name" value="UDP-Glycosyltransferase/glycogen phosphorylase"/>
    <property type="match status" value="1"/>
</dbReference>
<comment type="similarity">
    <text evidence="1">Belongs to the UDP-glycosyltransferase family.</text>
</comment>
<dbReference type="Pfam" id="PF00201">
    <property type="entry name" value="UDPGT"/>
    <property type="match status" value="1"/>
</dbReference>
<evidence type="ECO:0000256" key="2">
    <source>
        <dbReference type="ARBA" id="ARBA00022679"/>
    </source>
</evidence>
<dbReference type="GeneID" id="111489545"/>
<dbReference type="GO" id="GO:0080043">
    <property type="term" value="F:quercetin 3-O-glucosyltransferase activity"/>
    <property type="evidence" value="ECO:0007669"/>
    <property type="project" value="TreeGrafter"/>
</dbReference>
<keyword evidence="2" id="KW-0808">Transferase</keyword>
<dbReference type="GO" id="GO:0080044">
    <property type="term" value="F:quercetin 7-O-glucosyltransferase activity"/>
    <property type="evidence" value="ECO:0007669"/>
    <property type="project" value="TreeGrafter"/>
</dbReference>
<organism evidence="3 4">
    <name type="scientific">Cucurbita maxima</name>
    <name type="common">Pumpkin</name>
    <name type="synonym">Winter squash</name>
    <dbReference type="NCBI Taxonomy" id="3661"/>
    <lineage>
        <taxon>Eukaryota</taxon>
        <taxon>Viridiplantae</taxon>
        <taxon>Streptophyta</taxon>
        <taxon>Embryophyta</taxon>
        <taxon>Tracheophyta</taxon>
        <taxon>Spermatophyta</taxon>
        <taxon>Magnoliopsida</taxon>
        <taxon>eudicotyledons</taxon>
        <taxon>Gunneridae</taxon>
        <taxon>Pentapetalae</taxon>
        <taxon>rosids</taxon>
        <taxon>fabids</taxon>
        <taxon>Cucurbitales</taxon>
        <taxon>Cucurbitaceae</taxon>
        <taxon>Cucurbiteae</taxon>
        <taxon>Cucurbita</taxon>
    </lineage>
</organism>
<dbReference type="KEGG" id="cmax:111489545"/>
<accession>A0A6J1JYZ3</accession>
<proteinExistence type="inferred from homology"/>
<dbReference type="AlphaFoldDB" id="A0A6J1JYZ3"/>
<dbReference type="PANTHER" id="PTHR11926">
    <property type="entry name" value="GLUCOSYL/GLUCURONOSYL TRANSFERASES"/>
    <property type="match status" value="1"/>
</dbReference>
<dbReference type="InterPro" id="IPR002213">
    <property type="entry name" value="UDP_glucos_trans"/>
</dbReference>
<evidence type="ECO:0000256" key="1">
    <source>
        <dbReference type="ARBA" id="ARBA00009995"/>
    </source>
</evidence>
<name>A0A6J1JYZ3_CUCMA</name>
<sequence>MNSHSISGVCVYIEWYSEAQKLERSKMGSGRHILAIPYPAQGHVIPMLELSLCLAKQGFEITFLNTEYNHRRVMGALAGTERVGDGNIHLVSLPDGMKPGEDRNDLGKLTNTMLQVMPMKLEELMNTIDGLGGRGITCVIADENLGWALEVAEKMRIRRVAFWPAAAALLAMQFRIPKLIEEKLIGSDGTLLKSEEIMLASSVPTTRTESLVWACVGDKETEKILFQVCSRNNKAIEAADWVICNTVYELEAEIFSIAPRILPIGPLLASNRLENSVGHFWPEDSTCLKWLDQQSPRSVIYVAFGSFTVLNNTQFQELASGLEVTGKPFLWVVRPDITEQNPNNVFPLGFQERVKSRGKIVGWAPQQRVLNHPSIACFLSHCGWNSTLESLSNGVPFLCWPYFADQFLNESYICDIWKVGLKLNKDEHGVIKRTEIKEKVEKLLGDDELKQRIQKLKKTVLKSAEKGGGSYKNLNNFINWLKS</sequence>
<dbReference type="Proteomes" id="UP000504608">
    <property type="component" value="Unplaced"/>
</dbReference>
<dbReference type="OrthoDB" id="5835829at2759"/>
<dbReference type="FunFam" id="3.40.50.2000:FF:000108">
    <property type="entry name" value="UDP-glycosyltransferase 83A1"/>
    <property type="match status" value="1"/>
</dbReference>
<dbReference type="FunFam" id="3.40.50.2000:FF:000061">
    <property type="entry name" value="UDP-glycosyltransferase 83A1"/>
    <property type="match status" value="1"/>
</dbReference>
<reference evidence="4" key="1">
    <citation type="submission" date="2025-08" db="UniProtKB">
        <authorList>
            <consortium name="RefSeq"/>
        </authorList>
    </citation>
    <scope>IDENTIFICATION</scope>
    <source>
        <tissue evidence="4">Young leaves</tissue>
    </source>
</reference>
<dbReference type="PANTHER" id="PTHR11926:SF1412">
    <property type="entry name" value="UDP-GLYCOSYLTRANSFERASE 83A1-LIKE"/>
    <property type="match status" value="1"/>
</dbReference>
<evidence type="ECO:0000313" key="3">
    <source>
        <dbReference type="Proteomes" id="UP000504608"/>
    </source>
</evidence>
<keyword evidence="3" id="KW-1185">Reference proteome</keyword>
<dbReference type="RefSeq" id="XP_022993600.1">
    <property type="nucleotide sequence ID" value="XM_023137832.1"/>
</dbReference>
<gene>
    <name evidence="4" type="primary">LOC111489545</name>
</gene>
<dbReference type="CDD" id="cd03784">
    <property type="entry name" value="GT1_Gtf-like"/>
    <property type="match status" value="1"/>
</dbReference>